<evidence type="ECO:0000313" key="2">
    <source>
        <dbReference type="Proteomes" id="UP001642540"/>
    </source>
</evidence>
<protein>
    <submittedName>
        <fullName evidence="1">Uncharacterized protein</fullName>
    </submittedName>
</protein>
<dbReference type="EMBL" id="CAXLJM020000081">
    <property type="protein sequence ID" value="CAL8130136.1"/>
    <property type="molecule type" value="Genomic_DNA"/>
</dbReference>
<keyword evidence="2" id="KW-1185">Reference proteome</keyword>
<gene>
    <name evidence="1" type="ORF">ODALV1_LOCUS23583</name>
</gene>
<sequence length="245" mass="28798">MVFFKSHDWRSKNFTLEPIILKGTLIERVSSFKYLGVQIDTNLNFKVHYEQVEKKLNCALSKMYSLRRLLSINVVKTFISAYVVSIVDYAQIIWCVQNVSDTMKLQQKIDRFLTSYCLSKKCLLKPSRNKNLKALYKSVNASDLLKKLDLLTIIERKKLSLLKFVLKNRKRKIFEGWFVPSRGDRLKIPTFNSELFKQSVVWSCCDVWNHCIQKLKIIDVDEVGYDVFIDSCKNLFIIDRAKIYV</sequence>
<dbReference type="Proteomes" id="UP001642540">
    <property type="component" value="Unassembled WGS sequence"/>
</dbReference>
<name>A0ABP1RLK9_9HEXA</name>
<organism evidence="1 2">
    <name type="scientific">Orchesella dallaii</name>
    <dbReference type="NCBI Taxonomy" id="48710"/>
    <lineage>
        <taxon>Eukaryota</taxon>
        <taxon>Metazoa</taxon>
        <taxon>Ecdysozoa</taxon>
        <taxon>Arthropoda</taxon>
        <taxon>Hexapoda</taxon>
        <taxon>Collembola</taxon>
        <taxon>Entomobryomorpha</taxon>
        <taxon>Entomobryoidea</taxon>
        <taxon>Orchesellidae</taxon>
        <taxon>Orchesellinae</taxon>
        <taxon>Orchesella</taxon>
    </lineage>
</organism>
<comment type="caution">
    <text evidence="1">The sequence shown here is derived from an EMBL/GenBank/DDBJ whole genome shotgun (WGS) entry which is preliminary data.</text>
</comment>
<reference evidence="1 2" key="1">
    <citation type="submission" date="2024-08" db="EMBL/GenBank/DDBJ databases">
        <authorList>
            <person name="Cucini C."/>
            <person name="Frati F."/>
        </authorList>
    </citation>
    <scope>NUCLEOTIDE SEQUENCE [LARGE SCALE GENOMIC DNA]</scope>
</reference>
<evidence type="ECO:0000313" key="1">
    <source>
        <dbReference type="EMBL" id="CAL8130136.1"/>
    </source>
</evidence>
<accession>A0ABP1RLK9</accession>
<proteinExistence type="predicted"/>